<feature type="compositionally biased region" description="Low complexity" evidence="1">
    <location>
        <begin position="308"/>
        <end position="335"/>
    </location>
</feature>
<evidence type="ECO:0000313" key="3">
    <source>
        <dbReference type="EMBL" id="GAA4577857.1"/>
    </source>
</evidence>
<feature type="transmembrane region" description="Helical" evidence="2">
    <location>
        <begin position="182"/>
        <end position="201"/>
    </location>
</feature>
<keyword evidence="2" id="KW-0812">Transmembrane</keyword>
<name>A0ABP8SY13_9ACTN</name>
<gene>
    <name evidence="3" type="ORF">GCM10023176_52260</name>
</gene>
<dbReference type="EMBL" id="BAABGU010000037">
    <property type="protein sequence ID" value="GAA4577857.1"/>
    <property type="molecule type" value="Genomic_DNA"/>
</dbReference>
<feature type="region of interest" description="Disordered" evidence="1">
    <location>
        <begin position="282"/>
        <end position="341"/>
    </location>
</feature>
<dbReference type="Proteomes" id="UP001500307">
    <property type="component" value="Unassembled WGS sequence"/>
</dbReference>
<feature type="transmembrane region" description="Helical" evidence="2">
    <location>
        <begin position="152"/>
        <end position="170"/>
    </location>
</feature>
<evidence type="ECO:0000256" key="2">
    <source>
        <dbReference type="SAM" id="Phobius"/>
    </source>
</evidence>
<dbReference type="RefSeq" id="WP_346123809.1">
    <property type="nucleotide sequence ID" value="NZ_BAABGU010000037.1"/>
</dbReference>
<organism evidence="3 4">
    <name type="scientific">Micromonospora coerulea</name>
    <dbReference type="NCBI Taxonomy" id="47856"/>
    <lineage>
        <taxon>Bacteria</taxon>
        <taxon>Bacillati</taxon>
        <taxon>Actinomycetota</taxon>
        <taxon>Actinomycetes</taxon>
        <taxon>Micromonosporales</taxon>
        <taxon>Micromonosporaceae</taxon>
        <taxon>Micromonospora</taxon>
    </lineage>
</organism>
<feature type="compositionally biased region" description="Pro residues" evidence="1">
    <location>
        <begin position="282"/>
        <end position="292"/>
    </location>
</feature>
<dbReference type="Pfam" id="PF22564">
    <property type="entry name" value="HAAS"/>
    <property type="match status" value="1"/>
</dbReference>
<accession>A0ABP8SY13</accession>
<feature type="transmembrane region" description="Helical" evidence="2">
    <location>
        <begin position="122"/>
        <end position="140"/>
    </location>
</feature>
<evidence type="ECO:0000256" key="1">
    <source>
        <dbReference type="SAM" id="MobiDB-lite"/>
    </source>
</evidence>
<proteinExistence type="predicted"/>
<sequence length="341" mass="36237">MTVTGQDIADYVDRVRAALADLPPAVRDELTEDLPEHLTEVAAEADGSLVDRLGEPEAYAAELRAAAGAGDPAAGGRGLDRRIAAARHRVRARLSGLDARLGPLLGYASASEFLRLLRPAWWVLRGYLAAALLSAILGGDLTLLPRPFRSEVTGLLVLVAAVLTSIWLGRNADRLRRWPRRLMHAGALVLVVFGLVLLVNLDERSQRDEFGYQGVSVGDRYDSVQDVYVYDSEGRLVENARLFDQNGVPIRLGYPWCVDPAQPDAALRTGYPFCPELAPFRPRPPATAPVPPGTNGGRVPAGTPAPSGGSVPTAAATPTAVPSATVTPAPTGTVPEPSPTR</sequence>
<keyword evidence="2" id="KW-1133">Transmembrane helix</keyword>
<keyword evidence="2" id="KW-0472">Membrane</keyword>
<reference evidence="4" key="1">
    <citation type="journal article" date="2019" name="Int. J. Syst. Evol. Microbiol.">
        <title>The Global Catalogue of Microorganisms (GCM) 10K type strain sequencing project: providing services to taxonomists for standard genome sequencing and annotation.</title>
        <authorList>
            <consortium name="The Broad Institute Genomics Platform"/>
            <consortium name="The Broad Institute Genome Sequencing Center for Infectious Disease"/>
            <person name="Wu L."/>
            <person name="Ma J."/>
        </authorList>
    </citation>
    <scope>NUCLEOTIDE SEQUENCE [LARGE SCALE GENOMIC DNA]</scope>
    <source>
        <strain evidence="4">JCM 3175</strain>
    </source>
</reference>
<protein>
    <submittedName>
        <fullName evidence="3">Uncharacterized protein</fullName>
    </submittedName>
</protein>
<evidence type="ECO:0000313" key="4">
    <source>
        <dbReference type="Proteomes" id="UP001500307"/>
    </source>
</evidence>
<keyword evidence="4" id="KW-1185">Reference proteome</keyword>
<comment type="caution">
    <text evidence="3">The sequence shown here is derived from an EMBL/GenBank/DDBJ whole genome shotgun (WGS) entry which is preliminary data.</text>
</comment>